<organism evidence="4 5">
    <name type="scientific">Stentor coeruleus</name>
    <dbReference type="NCBI Taxonomy" id="5963"/>
    <lineage>
        <taxon>Eukaryota</taxon>
        <taxon>Sar</taxon>
        <taxon>Alveolata</taxon>
        <taxon>Ciliophora</taxon>
        <taxon>Postciliodesmatophora</taxon>
        <taxon>Heterotrichea</taxon>
        <taxon>Heterotrichida</taxon>
        <taxon>Stentoridae</taxon>
        <taxon>Stentor</taxon>
    </lineage>
</organism>
<dbReference type="AlphaFoldDB" id="A0A1R2BU87"/>
<keyword evidence="5" id="KW-1185">Reference proteome</keyword>
<dbReference type="Proteomes" id="UP000187209">
    <property type="component" value="Unassembled WGS sequence"/>
</dbReference>
<evidence type="ECO:0000259" key="3">
    <source>
        <dbReference type="PROSITE" id="PS51837"/>
    </source>
</evidence>
<dbReference type="Pfam" id="PF10601">
    <property type="entry name" value="zf-LITAF-like"/>
    <property type="match status" value="1"/>
</dbReference>
<feature type="region of interest" description="Disordered" evidence="1">
    <location>
        <begin position="28"/>
        <end position="49"/>
    </location>
</feature>
<proteinExistence type="predicted"/>
<keyword evidence="2" id="KW-1133">Transmembrane helix</keyword>
<protein>
    <recommendedName>
        <fullName evidence="3">LITAF domain-containing protein</fullName>
    </recommendedName>
</protein>
<feature type="domain" description="LITAF" evidence="3">
    <location>
        <begin position="125"/>
        <end position="208"/>
    </location>
</feature>
<dbReference type="OrthoDB" id="4713066at2759"/>
<sequence>METTKYSKEFLTNTKNLDELSTVFASPNPLNERSSHDFSSLSNANTSVQMSPIPKSRLLDTSFSPLISKFSPSDKRSPQQLPRPLLALEEKLMKIEQDHKLTLHDNEEDKSFSIQQPPKPTIYAEEYEEDYNGKGNSEIPTLMWCANCKGEMATGIVYVNNSKTFWSSVGIFLSGGVLGCFLLPYCTNYCKSIQLVCTKCGRVVDKIN</sequence>
<reference evidence="4 5" key="1">
    <citation type="submission" date="2016-11" db="EMBL/GenBank/DDBJ databases">
        <title>The macronuclear genome of Stentor coeruleus: a giant cell with tiny introns.</title>
        <authorList>
            <person name="Slabodnick M."/>
            <person name="Ruby J.G."/>
            <person name="Reiff S.B."/>
            <person name="Swart E.C."/>
            <person name="Gosai S."/>
            <person name="Prabakaran S."/>
            <person name="Witkowska E."/>
            <person name="Larue G.E."/>
            <person name="Fisher S."/>
            <person name="Freeman R.M."/>
            <person name="Gunawardena J."/>
            <person name="Chu W."/>
            <person name="Stover N.A."/>
            <person name="Gregory B.D."/>
            <person name="Nowacki M."/>
            <person name="Derisi J."/>
            <person name="Roy S.W."/>
            <person name="Marshall W.F."/>
            <person name="Sood P."/>
        </authorList>
    </citation>
    <scope>NUCLEOTIDE SEQUENCE [LARGE SCALE GENOMIC DNA]</scope>
    <source>
        <strain evidence="4">WM001</strain>
    </source>
</reference>
<keyword evidence="2" id="KW-0812">Transmembrane</keyword>
<name>A0A1R2BU87_9CILI</name>
<dbReference type="EMBL" id="MPUH01000426">
    <property type="protein sequence ID" value="OMJ80389.1"/>
    <property type="molecule type" value="Genomic_DNA"/>
</dbReference>
<gene>
    <name evidence="4" type="ORF">SteCoe_19384</name>
</gene>
<evidence type="ECO:0000256" key="2">
    <source>
        <dbReference type="SAM" id="Phobius"/>
    </source>
</evidence>
<evidence type="ECO:0000313" key="4">
    <source>
        <dbReference type="EMBL" id="OMJ80389.1"/>
    </source>
</evidence>
<dbReference type="PROSITE" id="PS51837">
    <property type="entry name" value="LITAF"/>
    <property type="match status" value="1"/>
</dbReference>
<comment type="caution">
    <text evidence="4">The sequence shown here is derived from an EMBL/GenBank/DDBJ whole genome shotgun (WGS) entry which is preliminary data.</text>
</comment>
<accession>A0A1R2BU87</accession>
<feature type="transmembrane region" description="Helical" evidence="2">
    <location>
        <begin position="165"/>
        <end position="185"/>
    </location>
</feature>
<keyword evidence="2" id="KW-0472">Membrane</keyword>
<dbReference type="SMART" id="SM00714">
    <property type="entry name" value="LITAF"/>
    <property type="match status" value="1"/>
</dbReference>
<evidence type="ECO:0000256" key="1">
    <source>
        <dbReference type="SAM" id="MobiDB-lite"/>
    </source>
</evidence>
<dbReference type="InterPro" id="IPR006629">
    <property type="entry name" value="LITAF"/>
</dbReference>
<evidence type="ECO:0000313" key="5">
    <source>
        <dbReference type="Proteomes" id="UP000187209"/>
    </source>
</evidence>